<evidence type="ECO:0000256" key="2">
    <source>
        <dbReference type="ARBA" id="ARBA00022771"/>
    </source>
</evidence>
<evidence type="ECO:0000313" key="7">
    <source>
        <dbReference type="EMBL" id="GAV78268.1"/>
    </source>
</evidence>
<evidence type="ECO:0000313" key="8">
    <source>
        <dbReference type="Proteomes" id="UP000187406"/>
    </source>
</evidence>
<feature type="compositionally biased region" description="Basic residues" evidence="5">
    <location>
        <begin position="162"/>
        <end position="187"/>
    </location>
</feature>
<sequence length="274" mass="31391">KNSSRPKASNSEPEGENAYASFQGLLALARITGSNADEAHGACKKCGRVGHLNYQCRYFLSIKDDIQEKDLEAIQGAVLSGLDKLKGKVGKVNGKNAVEGEEIKEEEDDDSKTSDSDADSEMERIIAKRYGKKDCSKEKSSRKRKENSDKNDSDSDSDERKKKGRSKKRRSKKRGEWSKRRKEKRRKRDESLDEEDERRQHSRKSRKEKRRRSHRHSDDSDFDSEDSGRRHKQKSRRAVSLSDSDASSRDDPWVGRGAKLSEKRSRKCCHVDDE</sequence>
<dbReference type="PROSITE" id="PS50158">
    <property type="entry name" value="ZF_CCHC"/>
    <property type="match status" value="1"/>
</dbReference>
<dbReference type="InterPro" id="IPR001878">
    <property type="entry name" value="Znf_CCHC"/>
</dbReference>
<dbReference type="OrthoDB" id="31154at2759"/>
<evidence type="ECO:0000256" key="3">
    <source>
        <dbReference type="ARBA" id="ARBA00022833"/>
    </source>
</evidence>
<reference evidence="8" key="1">
    <citation type="submission" date="2016-04" db="EMBL/GenBank/DDBJ databases">
        <title>Cephalotus genome sequencing.</title>
        <authorList>
            <person name="Fukushima K."/>
            <person name="Hasebe M."/>
            <person name="Fang X."/>
        </authorList>
    </citation>
    <scope>NUCLEOTIDE SEQUENCE [LARGE SCALE GENOMIC DNA]</scope>
    <source>
        <strain evidence="8">cv. St1</strain>
    </source>
</reference>
<evidence type="ECO:0000256" key="1">
    <source>
        <dbReference type="ARBA" id="ARBA00022723"/>
    </source>
</evidence>
<dbReference type="Pfam" id="PF13917">
    <property type="entry name" value="zf-CCHC_3"/>
    <property type="match status" value="1"/>
</dbReference>
<protein>
    <recommendedName>
        <fullName evidence="6">CCHC-type domain-containing protein</fullName>
    </recommendedName>
</protein>
<organism evidence="7 8">
    <name type="scientific">Cephalotus follicularis</name>
    <name type="common">Albany pitcher plant</name>
    <dbReference type="NCBI Taxonomy" id="3775"/>
    <lineage>
        <taxon>Eukaryota</taxon>
        <taxon>Viridiplantae</taxon>
        <taxon>Streptophyta</taxon>
        <taxon>Embryophyta</taxon>
        <taxon>Tracheophyta</taxon>
        <taxon>Spermatophyta</taxon>
        <taxon>Magnoliopsida</taxon>
        <taxon>eudicotyledons</taxon>
        <taxon>Gunneridae</taxon>
        <taxon>Pentapetalae</taxon>
        <taxon>rosids</taxon>
        <taxon>fabids</taxon>
        <taxon>Oxalidales</taxon>
        <taxon>Cephalotaceae</taxon>
        <taxon>Cephalotus</taxon>
    </lineage>
</organism>
<dbReference type="InParanoid" id="A0A1Q3CDS2"/>
<feature type="region of interest" description="Disordered" evidence="5">
    <location>
        <begin position="86"/>
        <end position="274"/>
    </location>
</feature>
<feature type="domain" description="CCHC-type" evidence="6">
    <location>
        <begin position="43"/>
        <end position="57"/>
    </location>
</feature>
<dbReference type="PANTHER" id="PTHR31437">
    <property type="entry name" value="SREK1IP1 FAMILY MEMBER"/>
    <property type="match status" value="1"/>
</dbReference>
<dbReference type="GO" id="GO:0003676">
    <property type="term" value="F:nucleic acid binding"/>
    <property type="evidence" value="ECO:0007669"/>
    <property type="project" value="InterPro"/>
</dbReference>
<proteinExistence type="predicted"/>
<feature type="compositionally biased region" description="Basic and acidic residues" evidence="5">
    <location>
        <begin position="246"/>
        <end position="274"/>
    </location>
</feature>
<dbReference type="AlphaFoldDB" id="A0A1Q3CDS2"/>
<feature type="compositionally biased region" description="Basic and acidic residues" evidence="5">
    <location>
        <begin position="111"/>
        <end position="139"/>
    </location>
</feature>
<evidence type="ECO:0000256" key="4">
    <source>
        <dbReference type="PROSITE-ProRule" id="PRU00047"/>
    </source>
</evidence>
<evidence type="ECO:0000256" key="5">
    <source>
        <dbReference type="SAM" id="MobiDB-lite"/>
    </source>
</evidence>
<feature type="compositionally biased region" description="Basic and acidic residues" evidence="5">
    <location>
        <begin position="146"/>
        <end position="161"/>
    </location>
</feature>
<keyword evidence="2 4" id="KW-0863">Zinc-finger</keyword>
<dbReference type="GO" id="GO:0008270">
    <property type="term" value="F:zinc ion binding"/>
    <property type="evidence" value="ECO:0007669"/>
    <property type="project" value="UniProtKB-KW"/>
</dbReference>
<feature type="compositionally biased region" description="Acidic residues" evidence="5">
    <location>
        <begin position="99"/>
        <end position="110"/>
    </location>
</feature>
<keyword evidence="8" id="KW-1185">Reference proteome</keyword>
<keyword evidence="1" id="KW-0479">Metal-binding</keyword>
<accession>A0A1Q3CDS2</accession>
<dbReference type="PANTHER" id="PTHR31437:SF1">
    <property type="entry name" value="PROTEIN SREK1IP1"/>
    <property type="match status" value="1"/>
</dbReference>
<name>A0A1Q3CDS2_CEPFO</name>
<gene>
    <name evidence="7" type="ORF">CFOL_v3_21736</name>
</gene>
<evidence type="ECO:0000259" key="6">
    <source>
        <dbReference type="PROSITE" id="PS50158"/>
    </source>
</evidence>
<dbReference type="Proteomes" id="UP000187406">
    <property type="component" value="Unassembled WGS sequence"/>
</dbReference>
<keyword evidence="3" id="KW-0862">Zinc</keyword>
<dbReference type="EMBL" id="BDDD01001772">
    <property type="protein sequence ID" value="GAV78268.1"/>
    <property type="molecule type" value="Genomic_DNA"/>
</dbReference>
<feature type="compositionally biased region" description="Basic residues" evidence="5">
    <location>
        <begin position="200"/>
        <end position="215"/>
    </location>
</feature>
<comment type="caution">
    <text evidence="7">The sequence shown here is derived from an EMBL/GenBank/DDBJ whole genome shotgun (WGS) entry which is preliminary data.</text>
</comment>
<feature type="non-terminal residue" evidence="7">
    <location>
        <position position="1"/>
    </location>
</feature>